<evidence type="ECO:0000313" key="3">
    <source>
        <dbReference type="Proteomes" id="UP000195101"/>
    </source>
</evidence>
<dbReference type="Gene3D" id="3.40.630.30">
    <property type="match status" value="1"/>
</dbReference>
<dbReference type="GO" id="GO:1990189">
    <property type="term" value="F:protein N-terminal-serine acetyltransferase activity"/>
    <property type="evidence" value="ECO:0007669"/>
    <property type="project" value="TreeGrafter"/>
</dbReference>
<keyword evidence="3" id="KW-1185">Reference proteome</keyword>
<dbReference type="PANTHER" id="PTHR43441:SF11">
    <property type="entry name" value="RIBOSOMAL-PROTEIN-SERINE ACETYLTRANSFERASE"/>
    <property type="match status" value="1"/>
</dbReference>
<dbReference type="AlphaFoldDB" id="A0A251YJX6"/>
<dbReference type="SUPFAM" id="SSF55729">
    <property type="entry name" value="Acyl-CoA N-acyltransferases (Nat)"/>
    <property type="match status" value="1"/>
</dbReference>
<evidence type="ECO:0000259" key="1">
    <source>
        <dbReference type="PROSITE" id="PS51186"/>
    </source>
</evidence>
<sequence length="216" mass="22977">MGGHAARDGLIRGIPVDGGLPALDPFEVRGPVRTARLVLRPFTPDDVVELDAYASSPGARPHLAGSAADPGRMLADRLGWTRLAEVGDRLALAIELPAQGQRWARVVGEVHLLLRDPGARQAELGVVLHEDVRGAGLAAEAADRILELAFAEAGVHRVACRVDAADATALGLAERLGMRREALLVHDRWVRGAWADTVVVALLDVEWAARTSLDGL</sequence>
<dbReference type="InterPro" id="IPR000182">
    <property type="entry name" value="GNAT_dom"/>
</dbReference>
<dbReference type="InterPro" id="IPR051908">
    <property type="entry name" value="Ribosomal_N-acetyltransferase"/>
</dbReference>
<dbReference type="InterPro" id="IPR016181">
    <property type="entry name" value="Acyl_CoA_acyltransferase"/>
</dbReference>
<proteinExistence type="predicted"/>
<dbReference type="RefSeq" id="WP_241534012.1">
    <property type="nucleotide sequence ID" value="NZ_MDJZ01000016.1"/>
</dbReference>
<dbReference type="PANTHER" id="PTHR43441">
    <property type="entry name" value="RIBOSOMAL-PROTEIN-SERINE ACETYLTRANSFERASE"/>
    <property type="match status" value="1"/>
</dbReference>
<comment type="caution">
    <text evidence="2">The sequence shown here is derived from an EMBL/GenBank/DDBJ whole genome shotgun (WGS) entry which is preliminary data.</text>
</comment>
<dbReference type="Pfam" id="PF13302">
    <property type="entry name" value="Acetyltransf_3"/>
    <property type="match status" value="1"/>
</dbReference>
<accession>A0A251YJX6</accession>
<feature type="domain" description="N-acetyltransferase" evidence="1">
    <location>
        <begin position="37"/>
        <end position="206"/>
    </location>
</feature>
<gene>
    <name evidence="2" type="ORF">BFL37_11490</name>
</gene>
<dbReference type="Proteomes" id="UP000195101">
    <property type="component" value="Unassembled WGS sequence"/>
</dbReference>
<dbReference type="EMBL" id="MDJZ01000016">
    <property type="protein sequence ID" value="OUE24527.1"/>
    <property type="molecule type" value="Genomic_DNA"/>
</dbReference>
<organism evidence="2 3">
    <name type="scientific">Clavibacter michiganensis</name>
    <dbReference type="NCBI Taxonomy" id="28447"/>
    <lineage>
        <taxon>Bacteria</taxon>
        <taxon>Bacillati</taxon>
        <taxon>Actinomycetota</taxon>
        <taxon>Actinomycetes</taxon>
        <taxon>Micrococcales</taxon>
        <taxon>Microbacteriaceae</taxon>
        <taxon>Clavibacter</taxon>
    </lineage>
</organism>
<reference evidence="2 3" key="1">
    <citation type="submission" date="2016-08" db="EMBL/GenBank/DDBJ databases">
        <title>Genome sequence of Clavibacter michiganensis spp strain CFBP8019.</title>
        <authorList>
            <person name="Thapa S.P."/>
            <person name="Coaker G."/>
            <person name="Jacques M.-A."/>
        </authorList>
    </citation>
    <scope>NUCLEOTIDE SEQUENCE [LARGE SCALE GENOMIC DNA]</scope>
    <source>
        <strain evidence="2">CFBP8019</strain>
    </source>
</reference>
<name>A0A251YJX6_9MICO</name>
<protein>
    <recommendedName>
        <fullName evidence="1">N-acetyltransferase domain-containing protein</fullName>
    </recommendedName>
</protein>
<dbReference type="GO" id="GO:0008999">
    <property type="term" value="F:protein-N-terminal-alanine acetyltransferase activity"/>
    <property type="evidence" value="ECO:0007669"/>
    <property type="project" value="TreeGrafter"/>
</dbReference>
<evidence type="ECO:0000313" key="2">
    <source>
        <dbReference type="EMBL" id="OUE24527.1"/>
    </source>
</evidence>
<dbReference type="GO" id="GO:0005737">
    <property type="term" value="C:cytoplasm"/>
    <property type="evidence" value="ECO:0007669"/>
    <property type="project" value="TreeGrafter"/>
</dbReference>
<dbReference type="PROSITE" id="PS51186">
    <property type="entry name" value="GNAT"/>
    <property type="match status" value="1"/>
</dbReference>